<gene>
    <name evidence="3" type="ORF">B0J13DRAFT_523987</name>
</gene>
<evidence type="ECO:0000256" key="1">
    <source>
        <dbReference type="SAM" id="MobiDB-lite"/>
    </source>
</evidence>
<name>A0A9P9J4A0_9HYPO</name>
<evidence type="ECO:0000256" key="2">
    <source>
        <dbReference type="SAM" id="Phobius"/>
    </source>
</evidence>
<dbReference type="EMBL" id="JAGMUU010000007">
    <property type="protein sequence ID" value="KAH7149344.1"/>
    <property type="molecule type" value="Genomic_DNA"/>
</dbReference>
<sequence length="133" mass="15232">MSKNKHMHFSIMPMYAFVLIMFDCATISFDHVALVTYGYLQTQFPTPSKTSSPWSKSRNAPARVNPAWPNTFLMYVPCALPKTYVQAKCWARHSQSRLHLWRVTAPKESRRGAPEDSSANHEPQTPIPVWVSH</sequence>
<comment type="caution">
    <text evidence="3">The sequence shown here is derived from an EMBL/GenBank/DDBJ whole genome shotgun (WGS) entry which is preliminary data.</text>
</comment>
<feature type="transmembrane region" description="Helical" evidence="2">
    <location>
        <begin position="12"/>
        <end position="40"/>
    </location>
</feature>
<proteinExistence type="predicted"/>
<accession>A0A9P9J4A0</accession>
<dbReference type="Proteomes" id="UP000717696">
    <property type="component" value="Unassembled WGS sequence"/>
</dbReference>
<keyword evidence="2" id="KW-0472">Membrane</keyword>
<keyword evidence="2" id="KW-1133">Transmembrane helix</keyword>
<feature type="compositionally biased region" description="Basic and acidic residues" evidence="1">
    <location>
        <begin position="105"/>
        <end position="114"/>
    </location>
</feature>
<reference evidence="3" key="1">
    <citation type="journal article" date="2021" name="Nat. Commun.">
        <title>Genetic determinants of endophytism in the Arabidopsis root mycobiome.</title>
        <authorList>
            <person name="Mesny F."/>
            <person name="Miyauchi S."/>
            <person name="Thiergart T."/>
            <person name="Pickel B."/>
            <person name="Atanasova L."/>
            <person name="Karlsson M."/>
            <person name="Huettel B."/>
            <person name="Barry K.W."/>
            <person name="Haridas S."/>
            <person name="Chen C."/>
            <person name="Bauer D."/>
            <person name="Andreopoulos W."/>
            <person name="Pangilinan J."/>
            <person name="LaButti K."/>
            <person name="Riley R."/>
            <person name="Lipzen A."/>
            <person name="Clum A."/>
            <person name="Drula E."/>
            <person name="Henrissat B."/>
            <person name="Kohler A."/>
            <person name="Grigoriev I.V."/>
            <person name="Martin F.M."/>
            <person name="Hacquard S."/>
        </authorList>
    </citation>
    <scope>NUCLEOTIDE SEQUENCE</scope>
    <source>
        <strain evidence="3">MPI-CAGE-AT-0021</strain>
    </source>
</reference>
<evidence type="ECO:0000313" key="3">
    <source>
        <dbReference type="EMBL" id="KAH7149344.1"/>
    </source>
</evidence>
<keyword evidence="4" id="KW-1185">Reference proteome</keyword>
<keyword evidence="2" id="KW-0812">Transmembrane</keyword>
<dbReference type="AlphaFoldDB" id="A0A9P9J4A0"/>
<organism evidence="3 4">
    <name type="scientific">Dactylonectria estremocensis</name>
    <dbReference type="NCBI Taxonomy" id="1079267"/>
    <lineage>
        <taxon>Eukaryota</taxon>
        <taxon>Fungi</taxon>
        <taxon>Dikarya</taxon>
        <taxon>Ascomycota</taxon>
        <taxon>Pezizomycotina</taxon>
        <taxon>Sordariomycetes</taxon>
        <taxon>Hypocreomycetidae</taxon>
        <taxon>Hypocreales</taxon>
        <taxon>Nectriaceae</taxon>
        <taxon>Dactylonectria</taxon>
    </lineage>
</organism>
<evidence type="ECO:0000313" key="4">
    <source>
        <dbReference type="Proteomes" id="UP000717696"/>
    </source>
</evidence>
<feature type="region of interest" description="Disordered" evidence="1">
    <location>
        <begin position="104"/>
        <end position="133"/>
    </location>
</feature>
<protein>
    <submittedName>
        <fullName evidence="3">Uncharacterized protein</fullName>
    </submittedName>
</protein>